<evidence type="ECO:0000313" key="2">
    <source>
        <dbReference type="Proteomes" id="UP000664277"/>
    </source>
</evidence>
<evidence type="ECO:0000313" key="1">
    <source>
        <dbReference type="EMBL" id="MBN8658834.1"/>
    </source>
</evidence>
<name>A0A8J7P6N9_9BACT</name>
<dbReference type="PROSITE" id="PS51257">
    <property type="entry name" value="PROKAR_LIPOPROTEIN"/>
    <property type="match status" value="1"/>
</dbReference>
<dbReference type="Proteomes" id="UP000664277">
    <property type="component" value="Unassembled WGS sequence"/>
</dbReference>
<dbReference type="AlphaFoldDB" id="A0A8J7P6N9"/>
<gene>
    <name evidence="1" type="ORF">J0M35_00610</name>
</gene>
<reference evidence="1" key="1">
    <citation type="submission" date="2021-02" db="EMBL/GenBank/DDBJ databases">
        <title>Genome-Resolved Metagenomics of a Microbial Community Performing Photosynthetic Biological Nutrient Removal.</title>
        <authorList>
            <person name="Mcdaniel E.A."/>
        </authorList>
    </citation>
    <scope>NUCLEOTIDE SEQUENCE</scope>
    <source>
        <strain evidence="1">UWPOB_OBS1</strain>
    </source>
</reference>
<sequence length="259" mass="28844">MKANFQAAISLIVLLFSCTEVRALSKDDLIDTNRPSFCQSSLIVPKGTLQLENGTLYQKFQNSANYFDIPETQVRLGALKRLEVQMFVPQEVIYKRRGESYNGASGLGEAGCKFQLIDVPKFHASLVAAANIPTGSKAVSGTAVQPVFRLPYTIQLTDKTALCGMQSLILMNNAGDLQWQPFVMLSRNIGDRASIFAEYAGYFIQNQNKPSQQLLHFGGVYKFKKVHQVDFECATGMTRTSPSFTIGVGYSYRFDHLPW</sequence>
<dbReference type="Pfam" id="PF13557">
    <property type="entry name" value="Phenol_MetA_deg"/>
    <property type="match status" value="1"/>
</dbReference>
<accession>A0A8J7P6N9</accession>
<comment type="caution">
    <text evidence="1">The sequence shown here is derived from an EMBL/GenBank/DDBJ whole genome shotgun (WGS) entry which is preliminary data.</text>
</comment>
<proteinExistence type="predicted"/>
<organism evidence="1 2">
    <name type="scientific">Candidatus Obscuribacter phosphatis</name>
    <dbReference type="NCBI Taxonomy" id="1906157"/>
    <lineage>
        <taxon>Bacteria</taxon>
        <taxon>Bacillati</taxon>
        <taxon>Candidatus Melainabacteria</taxon>
        <taxon>Candidatus Obscuribacterales</taxon>
        <taxon>Candidatus Obscuribacteraceae</taxon>
        <taxon>Candidatus Obscuribacter</taxon>
    </lineage>
</organism>
<protein>
    <submittedName>
        <fullName evidence="1">Transporter</fullName>
    </submittedName>
</protein>
<dbReference type="InterPro" id="IPR025737">
    <property type="entry name" value="FApF"/>
</dbReference>
<dbReference type="EMBL" id="JAFLCK010000001">
    <property type="protein sequence ID" value="MBN8658834.1"/>
    <property type="molecule type" value="Genomic_DNA"/>
</dbReference>